<proteinExistence type="predicted"/>
<reference evidence="2 3" key="1">
    <citation type="submission" date="2011-05" db="EMBL/GenBank/DDBJ databases">
        <title>Whole genome sequence of Microlunatus phosphovorus NM-1.</title>
        <authorList>
            <person name="Hosoyama A."/>
            <person name="Sasaki K."/>
            <person name="Harada T."/>
            <person name="Igarashi R."/>
            <person name="Kawakoshi A."/>
            <person name="Sasagawa M."/>
            <person name="Fukada J."/>
            <person name="Nakamura S."/>
            <person name="Katano Y."/>
            <person name="Hanada S."/>
            <person name="Kamagata Y."/>
            <person name="Nakamura N."/>
            <person name="Yamazaki S."/>
            <person name="Fujita N."/>
        </authorList>
    </citation>
    <scope>NUCLEOTIDE SEQUENCE [LARGE SCALE GENOMIC DNA]</scope>
    <source>
        <strain evidence="3">ATCC 700054 / DSM 10555 / JCM 9379 / NBRC 101784 / NCIMB 13414 / VKM Ac-1990 / NM-1</strain>
    </source>
</reference>
<evidence type="ECO:0000256" key="1">
    <source>
        <dbReference type="SAM" id="MobiDB-lite"/>
    </source>
</evidence>
<dbReference type="Proteomes" id="UP000007947">
    <property type="component" value="Chromosome"/>
</dbReference>
<dbReference type="HOGENOM" id="CLU_2789282_0_0_11"/>
<dbReference type="KEGG" id="mph:MLP_09070"/>
<dbReference type="RefSeq" id="WP_013861806.1">
    <property type="nucleotide sequence ID" value="NC_015635.1"/>
</dbReference>
<evidence type="ECO:0000313" key="3">
    <source>
        <dbReference type="Proteomes" id="UP000007947"/>
    </source>
</evidence>
<sequence>MSNQPTEDAGQDGIVVDRFGVAIVLEINGRGVHDVTFPSRELRPNQTLRLEYPPRRRPTPGPVLKGSG</sequence>
<feature type="region of interest" description="Disordered" evidence="1">
    <location>
        <begin position="46"/>
        <end position="68"/>
    </location>
</feature>
<dbReference type="AlphaFoldDB" id="F5XM42"/>
<protein>
    <submittedName>
        <fullName evidence="2">Uncharacterized protein</fullName>
    </submittedName>
</protein>
<keyword evidence="3" id="KW-1185">Reference proteome</keyword>
<name>F5XM42_MICPN</name>
<accession>F5XM42</accession>
<dbReference type="EMBL" id="AP012204">
    <property type="protein sequence ID" value="BAK33921.1"/>
    <property type="molecule type" value="Genomic_DNA"/>
</dbReference>
<evidence type="ECO:0000313" key="2">
    <source>
        <dbReference type="EMBL" id="BAK33921.1"/>
    </source>
</evidence>
<gene>
    <name evidence="2" type="ordered locus">MLP_09070</name>
</gene>
<organism evidence="2 3">
    <name type="scientific">Microlunatus phosphovorus (strain ATCC 700054 / DSM 10555 / JCM 9379 / NBRC 101784 / NCIMB 13414 / VKM Ac-1990 / NM-1)</name>
    <dbReference type="NCBI Taxonomy" id="1032480"/>
    <lineage>
        <taxon>Bacteria</taxon>
        <taxon>Bacillati</taxon>
        <taxon>Actinomycetota</taxon>
        <taxon>Actinomycetes</taxon>
        <taxon>Propionibacteriales</taxon>
        <taxon>Propionibacteriaceae</taxon>
        <taxon>Microlunatus</taxon>
    </lineage>
</organism>
<dbReference type="STRING" id="1032480.MLP_09070"/>